<comment type="similarity">
    <text evidence="3">Belongs to the carnitine/choline acetyltransferase family.</text>
</comment>
<dbReference type="Gene3D" id="1.10.275.20">
    <property type="entry name" value="Choline/Carnitine o-acyltransferase"/>
    <property type="match status" value="1"/>
</dbReference>
<dbReference type="GO" id="GO:0006635">
    <property type="term" value="P:fatty acid beta-oxidation"/>
    <property type="evidence" value="ECO:0007669"/>
    <property type="project" value="UniProtKB-UniPathway"/>
</dbReference>
<dbReference type="InterPro" id="IPR000542">
    <property type="entry name" value="Carn_acyl_trans"/>
</dbReference>
<dbReference type="AlphaFoldDB" id="A0A7L0KL06"/>
<comment type="caution">
    <text evidence="17">The sequence shown here is derived from an EMBL/GenBank/DDBJ whole genome shotgun (WGS) entry which is preliminary data.</text>
</comment>
<keyword evidence="10" id="KW-0012">Acyltransferase</keyword>
<evidence type="ECO:0000256" key="8">
    <source>
        <dbReference type="ARBA" id="ARBA00023098"/>
    </source>
</evidence>
<evidence type="ECO:0000256" key="11">
    <source>
        <dbReference type="ARBA" id="ARBA00048999"/>
    </source>
</evidence>
<dbReference type="Pfam" id="PF00755">
    <property type="entry name" value="Carn_acyltransf"/>
    <property type="match status" value="1"/>
</dbReference>
<keyword evidence="9" id="KW-0576">Peroxisome</keyword>
<accession>A0A7L0KL06</accession>
<evidence type="ECO:0000256" key="10">
    <source>
        <dbReference type="ARBA" id="ARBA00023315"/>
    </source>
</evidence>
<proteinExistence type="inferred from homology"/>
<dbReference type="PANTHER" id="PTHR22589">
    <property type="entry name" value="CARNITINE O-ACYLTRANSFERASE"/>
    <property type="match status" value="1"/>
</dbReference>
<sequence length="615" mass="70447">ICNMEKQVLEASEERTFQYQDSLPSLPVPPLDESLSKYLDAVKPFLNQEEYQRTEDIVKKFENGIGKELHQKLLERAKTRRNWLEDWWLNVAYLDLRISTQIHCNIGGPGPYIEHCWPPKEGTQIDRACLNIWHTLKYWDLLRTEKVAIERSGNTVLDMNQFRMLFCTCKIPGLTRDSLGSYFKTEAEGECPSHLIVLCRGRVFAFDAMHEGSMLTAPEIFRQLTYIQKRCYSEPDGPGLAALTSNERTKWAELREYLIHLDPKNLTLLEKIQRSLFVVGLDDSSPHATPENYTELTRLGLTGDPTVRWGDKSYNSIFFSNGTCSAFCDHSPFDAMALITMLSYAEKKIIENEGKWKGSDNVRDIPWPEELVFTLDPKIINEIGYTKELYYKKVSDLQLVSYAFTSFGKALIRKRRLHPDTFVQLALQLAYYKCHGRPGCCYETAMTRRFYHGRTETIRPCTVEAVEWCKSMLDPSDSNYQRLQLMHKAFAKHNKMRKECENGKGFDRHLLGLLLIAQEQGLPVPELYGDKAFTASGGGGNFVLSTSLTGYTRFSGSAVPMVQHGYGIFYSIRDDRIIASCSSWKSCPETDAEVLCRTLFQCFHDVLQLTVTAQL</sequence>
<keyword evidence="7" id="KW-0007">Acetylation</keyword>
<evidence type="ECO:0000313" key="18">
    <source>
        <dbReference type="Proteomes" id="UP000567822"/>
    </source>
</evidence>
<dbReference type="UniPathway" id="UPA00659"/>
<evidence type="ECO:0000256" key="15">
    <source>
        <dbReference type="PIRSR" id="PIRSR600542-1"/>
    </source>
</evidence>
<comment type="pathway">
    <text evidence="2">Lipid metabolism; fatty acid beta-oxidation.</text>
</comment>
<evidence type="ECO:0000256" key="2">
    <source>
        <dbReference type="ARBA" id="ARBA00005005"/>
    </source>
</evidence>
<dbReference type="Proteomes" id="UP000567822">
    <property type="component" value="Unassembled WGS sequence"/>
</dbReference>
<dbReference type="InterPro" id="IPR039551">
    <property type="entry name" value="Cho/carn_acyl_trans"/>
</dbReference>
<gene>
    <name evidence="17" type="primary">Crot</name>
    <name evidence="17" type="ORF">SYLVIR_R08559</name>
</gene>
<keyword evidence="8" id="KW-0443">Lipid metabolism</keyword>
<evidence type="ECO:0000256" key="1">
    <source>
        <dbReference type="ARBA" id="ARBA00004275"/>
    </source>
</evidence>
<evidence type="ECO:0000256" key="13">
    <source>
        <dbReference type="ARBA" id="ARBA00066418"/>
    </source>
</evidence>
<dbReference type="GO" id="GO:0008458">
    <property type="term" value="F:carnitine O-octanoyltransferase activity"/>
    <property type="evidence" value="ECO:0007669"/>
    <property type="project" value="UniProtKB-EC"/>
</dbReference>
<dbReference type="InterPro" id="IPR042572">
    <property type="entry name" value="Carn_acyl_trans_N"/>
</dbReference>
<organism evidence="17 18">
    <name type="scientific">Sylvietta virens</name>
    <name type="common">Green crombec</name>
    <dbReference type="NCBI Taxonomy" id="208069"/>
    <lineage>
        <taxon>Eukaryota</taxon>
        <taxon>Metazoa</taxon>
        <taxon>Chordata</taxon>
        <taxon>Craniata</taxon>
        <taxon>Vertebrata</taxon>
        <taxon>Euteleostomi</taxon>
        <taxon>Archelosauria</taxon>
        <taxon>Archosauria</taxon>
        <taxon>Dinosauria</taxon>
        <taxon>Saurischia</taxon>
        <taxon>Theropoda</taxon>
        <taxon>Coelurosauria</taxon>
        <taxon>Aves</taxon>
        <taxon>Neognathae</taxon>
        <taxon>Neoaves</taxon>
        <taxon>Telluraves</taxon>
        <taxon>Australaves</taxon>
        <taxon>Passeriformes</taxon>
        <taxon>Sylvioidea</taxon>
        <taxon>Sylviidae</taxon>
        <taxon>Acrocephalinae</taxon>
        <taxon>Sylvietta</taxon>
    </lineage>
</organism>
<keyword evidence="6" id="KW-0276">Fatty acid metabolism</keyword>
<dbReference type="GO" id="GO:0005777">
    <property type="term" value="C:peroxisome"/>
    <property type="evidence" value="ECO:0007669"/>
    <property type="project" value="UniProtKB-SubCell"/>
</dbReference>
<dbReference type="PANTHER" id="PTHR22589:SF67">
    <property type="entry name" value="PEROXISOMAL CARNITINE O-OCTANOYLTRANSFERASE"/>
    <property type="match status" value="1"/>
</dbReference>
<dbReference type="FunFam" id="3.30.559.70:FF:000006">
    <property type="entry name" value="Peroxisomal carnitine O-octanoyltransferase"/>
    <property type="match status" value="1"/>
</dbReference>
<evidence type="ECO:0000259" key="16">
    <source>
        <dbReference type="Pfam" id="PF00755"/>
    </source>
</evidence>
<evidence type="ECO:0000256" key="7">
    <source>
        <dbReference type="ARBA" id="ARBA00022990"/>
    </source>
</evidence>
<feature type="non-terminal residue" evidence="17">
    <location>
        <position position="1"/>
    </location>
</feature>
<keyword evidence="18" id="KW-1185">Reference proteome</keyword>
<dbReference type="EMBL" id="VXAN01000002">
    <property type="protein sequence ID" value="NXK57666.1"/>
    <property type="molecule type" value="Genomic_DNA"/>
</dbReference>
<dbReference type="PROSITE" id="PS00439">
    <property type="entry name" value="ACYLTRANSF_C_1"/>
    <property type="match status" value="1"/>
</dbReference>
<feature type="active site" description="Proton acceptor" evidence="15">
    <location>
        <position position="330"/>
    </location>
</feature>
<dbReference type="Gene3D" id="3.30.559.70">
    <property type="entry name" value="Choline/Carnitine o-acyltransferase, domain 2"/>
    <property type="match status" value="1"/>
</dbReference>
<evidence type="ECO:0000256" key="12">
    <source>
        <dbReference type="ARBA" id="ARBA00052326"/>
    </source>
</evidence>
<protein>
    <recommendedName>
        <fullName evidence="14">Peroxisomal carnitine O-octanoyltransferase</fullName>
        <ecNumber evidence="13">2.3.1.137</ecNumber>
    </recommendedName>
</protein>
<evidence type="ECO:0000256" key="14">
    <source>
        <dbReference type="ARBA" id="ARBA00067184"/>
    </source>
</evidence>
<comment type="subcellular location">
    <subcellularLocation>
        <location evidence="1">Peroxisome</location>
    </subcellularLocation>
</comment>
<reference evidence="17 18" key="1">
    <citation type="submission" date="2019-09" db="EMBL/GenBank/DDBJ databases">
        <title>Bird 10,000 Genomes (B10K) Project - Family phase.</title>
        <authorList>
            <person name="Zhang G."/>
        </authorList>
    </citation>
    <scope>NUCLEOTIDE SEQUENCE [LARGE SCALE GENOMIC DNA]</scope>
    <source>
        <strain evidence="17">B10K-DU-009-59</strain>
        <tissue evidence="17">Muscle</tissue>
    </source>
</reference>
<keyword evidence="5 17" id="KW-0808">Transferase</keyword>
<evidence type="ECO:0000256" key="4">
    <source>
        <dbReference type="ARBA" id="ARBA00022448"/>
    </source>
</evidence>
<dbReference type="InterPro" id="IPR023213">
    <property type="entry name" value="CAT-like_dom_sf"/>
</dbReference>
<name>A0A7L0KL06_9SYLV</name>
<comment type="catalytic activity">
    <reaction evidence="11">
        <text>4,8-dimethylnonanoyl-CoA + (R)-carnitine = O-4,8-dimethylnonanoyl-(R)-carnitine + CoA</text>
        <dbReference type="Rhea" id="RHEA:44860"/>
        <dbReference type="ChEBI" id="CHEBI:16347"/>
        <dbReference type="ChEBI" id="CHEBI:57287"/>
        <dbReference type="ChEBI" id="CHEBI:77061"/>
        <dbReference type="ChEBI" id="CHEBI:84654"/>
    </reaction>
</comment>
<evidence type="ECO:0000256" key="9">
    <source>
        <dbReference type="ARBA" id="ARBA00023140"/>
    </source>
</evidence>
<evidence type="ECO:0000256" key="3">
    <source>
        <dbReference type="ARBA" id="ARBA00005232"/>
    </source>
</evidence>
<evidence type="ECO:0000256" key="6">
    <source>
        <dbReference type="ARBA" id="ARBA00022832"/>
    </source>
</evidence>
<comment type="catalytic activity">
    <reaction evidence="12">
        <text>octanoyl-CoA + (R)-carnitine = O-octanoyl-(R)-carnitine + CoA</text>
        <dbReference type="Rhea" id="RHEA:17177"/>
        <dbReference type="ChEBI" id="CHEBI:16347"/>
        <dbReference type="ChEBI" id="CHEBI:18102"/>
        <dbReference type="ChEBI" id="CHEBI:57287"/>
        <dbReference type="ChEBI" id="CHEBI:57386"/>
        <dbReference type="EC" id="2.3.1.137"/>
    </reaction>
</comment>
<dbReference type="Gene3D" id="3.30.559.10">
    <property type="entry name" value="Chloramphenicol acetyltransferase-like domain"/>
    <property type="match status" value="1"/>
</dbReference>
<feature type="domain" description="Choline/carnitine acyltransferase" evidence="16">
    <location>
        <begin position="26"/>
        <end position="599"/>
    </location>
</feature>
<dbReference type="SUPFAM" id="SSF52777">
    <property type="entry name" value="CoA-dependent acyltransferases"/>
    <property type="match status" value="2"/>
</dbReference>
<dbReference type="InterPro" id="IPR042231">
    <property type="entry name" value="Cho/carn_acyl_trans_2"/>
</dbReference>
<evidence type="ECO:0000313" key="17">
    <source>
        <dbReference type="EMBL" id="NXK57666.1"/>
    </source>
</evidence>
<feature type="non-terminal residue" evidence="17">
    <location>
        <position position="615"/>
    </location>
</feature>
<dbReference type="EC" id="2.3.1.137" evidence="13"/>
<evidence type="ECO:0000256" key="5">
    <source>
        <dbReference type="ARBA" id="ARBA00022679"/>
    </source>
</evidence>
<keyword evidence="4" id="KW-0813">Transport</keyword>